<sequence>MTEVEEIEHHSKWIDFLAIIVVSLLFPIVVLSKILLIISYIFIPRSITELVPALNIQRKYLLYLSTILASKEKKELANVQETVDDILLKQEKIRDAYPIQRSVGELFDKFSTFSLFVLLPLFVWKQPFLEKFSYIHPLILILVFSTVQGMLSAITASFGPFFKLFHKMSMIMLKYKAYRAAYYYQKLEDIFALPFLASRSSYRFIDAPPISKETYEDFKIDLHQDVDAIKRRVMDFLNIYGANMSKETQELFNQYLSKIDQERLDMHKIEDSIARAFALLIWKRQSSFFPWKKNPAIKQFAKNNNLTYKEAKKALSFIANKLKDKFVSDEFYNSILLTGSLRGIYELEKKYNIDLSDNVFSQIAFSLALGGQRYILDFFTENPWYFKILIFLRNTIIFLLGPVLAIVEIFIDYIKHIKSETQFFLSKTQKNFLKIYVKTRFKEMKREFIKKLTKKESKDNEKLQIQNDKKGIIALINILKLLVQIVLALPLSLYYIGRALISIFRLNWLKKKTDEEITTREFEKELATSALASMYQEIYDKLVLNTYYFS</sequence>
<protein>
    <submittedName>
        <fullName evidence="2">Uncharacterized protein</fullName>
    </submittedName>
</protein>
<feature type="transmembrane region" description="Helical" evidence="1">
    <location>
        <begin position="106"/>
        <end position="123"/>
    </location>
</feature>
<feature type="transmembrane region" description="Helical" evidence="1">
    <location>
        <begin position="135"/>
        <end position="162"/>
    </location>
</feature>
<feature type="transmembrane region" description="Helical" evidence="1">
    <location>
        <begin position="388"/>
        <end position="411"/>
    </location>
</feature>
<accession>A0A9Y1BLK4</accession>
<keyword evidence="1" id="KW-0472">Membrane</keyword>
<feature type="transmembrane region" description="Helical" evidence="1">
    <location>
        <begin position="16"/>
        <end position="43"/>
    </location>
</feature>
<evidence type="ECO:0000313" key="2">
    <source>
        <dbReference type="EMBL" id="UJG41091.1"/>
    </source>
</evidence>
<name>A0A9Y1BLK4_9ARCH</name>
<reference evidence="2" key="1">
    <citation type="journal article" date="2022" name="Nat. Microbiol.">
        <title>Unique mobile elements and scalable gene flow at the prokaryote-eukaryote boundary revealed by circularized Asgard archaea genomes.</title>
        <authorList>
            <person name="Wu F."/>
            <person name="Speth D.R."/>
            <person name="Philosof A."/>
            <person name="Cremiere A."/>
            <person name="Narayanan A."/>
            <person name="Barco R.A."/>
            <person name="Connon S.A."/>
            <person name="Amend J.P."/>
            <person name="Antoshechkin I.A."/>
            <person name="Orphan V.J."/>
        </authorList>
    </citation>
    <scope>NUCLEOTIDE SEQUENCE</scope>
    <source>
        <strain evidence="2">PM71</strain>
    </source>
</reference>
<feature type="transmembrane region" description="Helical" evidence="1">
    <location>
        <begin position="472"/>
        <end position="496"/>
    </location>
</feature>
<proteinExistence type="predicted"/>
<keyword evidence="1" id="KW-0812">Transmembrane</keyword>
<keyword evidence="1" id="KW-1133">Transmembrane helix</keyword>
<gene>
    <name evidence="2" type="ORF">K9W45_01195</name>
</gene>
<organism evidence="2">
    <name type="scientific">Candidatus Heimdallarchaeum aukensis</name>
    <dbReference type="NCBI Taxonomy" id="2876573"/>
    <lineage>
        <taxon>Archaea</taxon>
        <taxon>Promethearchaeati</taxon>
        <taxon>Candidatus Heimdallarchaeota</taxon>
        <taxon>Candidatus Heimdallarchaeia (ex Rinke et al. 2021) (nom. nud.)</taxon>
        <taxon>Candidatus Heimdallarchaeales</taxon>
        <taxon>Candidatus Heimdallarchaeaceae</taxon>
        <taxon>Candidatus Heimdallarchaeum</taxon>
    </lineage>
</organism>
<dbReference type="Proteomes" id="UP001201020">
    <property type="component" value="Chromosome"/>
</dbReference>
<dbReference type="EMBL" id="CP084166">
    <property type="protein sequence ID" value="UJG41091.1"/>
    <property type="molecule type" value="Genomic_DNA"/>
</dbReference>
<evidence type="ECO:0000256" key="1">
    <source>
        <dbReference type="SAM" id="Phobius"/>
    </source>
</evidence>
<dbReference type="AlphaFoldDB" id="A0A9Y1BLK4"/>